<comment type="caution">
    <text evidence="14">The sequence shown here is derived from an EMBL/GenBank/DDBJ whole genome shotgun (WGS) entry which is preliminary data.</text>
</comment>
<keyword evidence="7 10" id="KW-1133">Transmembrane helix</keyword>
<evidence type="ECO:0000256" key="7">
    <source>
        <dbReference type="ARBA" id="ARBA00022989"/>
    </source>
</evidence>
<comment type="similarity">
    <text evidence="3 10">Belongs to the glycosyltransferase 39 family.</text>
</comment>
<comment type="subcellular location">
    <subcellularLocation>
        <location evidence="10">Cell membrane</location>
    </subcellularLocation>
    <subcellularLocation>
        <location evidence="1">Endomembrane system</location>
        <topology evidence="1">Multi-pass membrane protein</topology>
    </subcellularLocation>
</comment>
<feature type="transmembrane region" description="Helical" evidence="10">
    <location>
        <begin position="478"/>
        <end position="498"/>
    </location>
</feature>
<evidence type="ECO:0000256" key="9">
    <source>
        <dbReference type="ARBA" id="ARBA00093617"/>
    </source>
</evidence>
<evidence type="ECO:0000313" key="15">
    <source>
        <dbReference type="Proteomes" id="UP001428817"/>
    </source>
</evidence>
<comment type="pathway">
    <text evidence="2 10">Protein modification; protein glycosylation.</text>
</comment>
<evidence type="ECO:0000313" key="14">
    <source>
        <dbReference type="EMBL" id="GAA5151385.1"/>
    </source>
</evidence>
<evidence type="ECO:0000256" key="1">
    <source>
        <dbReference type="ARBA" id="ARBA00004127"/>
    </source>
</evidence>
<evidence type="ECO:0000256" key="6">
    <source>
        <dbReference type="ARBA" id="ARBA00022692"/>
    </source>
</evidence>
<organism evidence="14 15">
    <name type="scientific">Pseudonocardia eucalypti</name>
    <dbReference type="NCBI Taxonomy" id="648755"/>
    <lineage>
        <taxon>Bacteria</taxon>
        <taxon>Bacillati</taxon>
        <taxon>Actinomycetota</taxon>
        <taxon>Actinomycetes</taxon>
        <taxon>Pseudonocardiales</taxon>
        <taxon>Pseudonocardiaceae</taxon>
        <taxon>Pseudonocardia</taxon>
    </lineage>
</organism>
<name>A0ABP9PSH4_9PSEU</name>
<keyword evidence="8 10" id="KW-0472">Membrane</keyword>
<keyword evidence="4 10" id="KW-0328">Glycosyltransferase</keyword>
<evidence type="ECO:0000256" key="11">
    <source>
        <dbReference type="SAM" id="MobiDB-lite"/>
    </source>
</evidence>
<feature type="transmembrane region" description="Helical" evidence="10">
    <location>
        <begin position="121"/>
        <end position="142"/>
    </location>
</feature>
<dbReference type="EMBL" id="BAABJP010000007">
    <property type="protein sequence ID" value="GAA5151385.1"/>
    <property type="molecule type" value="Genomic_DNA"/>
</dbReference>
<evidence type="ECO:0000259" key="12">
    <source>
        <dbReference type="Pfam" id="PF02366"/>
    </source>
</evidence>
<feature type="transmembrane region" description="Helical" evidence="10">
    <location>
        <begin position="149"/>
        <end position="167"/>
    </location>
</feature>
<sequence length="521" mass="57682">MASLLETVRPTQRAHLSRLGASPRGARGFPLDRPMPTDRLRGWLVALGLALIGGALRFYRLGFPTDEGTPVFDEKHYVPQAWQMLRNFGVEDNPGYELVVHPPLAKQLIAIGEAVFGYDGFGWRFSAALAGTVCVLLVVRIARRLTRSTLFGALAGLLLLCDGVSFVQSRMGMLDIFLTVFVLAAFGALLVDRDDARARMAKVVAEGRVHDTPYGPRLGVRWWRFGAGVLIGMACAVKWSGVYWVAAFGVLCVLWDLNARRAAGVRRPWVGTAVRDLGPALWALALVPVLTYLAGWWAWFASETATDRYEVGRGIGTGGPWAFLPDALRSLWYYSSHVLSFHTELHTNKADPHPWESKPWAWPMSLRPMLYYYSGEGHGCGADDCVSATMLIGTPALWWASPAALGWSVWRAATRFDWRYAAILVGYGAGYLPWFLEIDRQMYFFYATTMAPFLVLAITLALGEILGKAGSGAERRATGLLVVSLYVGLAVANFAWMWPVMVGDSITVAHWNAEMWLPSWR</sequence>
<protein>
    <recommendedName>
        <fullName evidence="9 10">Polyprenol-phosphate-mannose--protein mannosyltransferase</fullName>
        <ecNumber evidence="10">2.4.1.-</ecNumber>
    </recommendedName>
</protein>
<proteinExistence type="inferred from homology"/>
<feature type="transmembrane region" description="Helical" evidence="10">
    <location>
        <begin position="442"/>
        <end position="466"/>
    </location>
</feature>
<keyword evidence="10" id="KW-1003">Cell membrane</keyword>
<feature type="transmembrane region" description="Helical" evidence="10">
    <location>
        <begin position="227"/>
        <end position="257"/>
    </location>
</feature>
<accession>A0ABP9PSH4</accession>
<evidence type="ECO:0000256" key="4">
    <source>
        <dbReference type="ARBA" id="ARBA00022676"/>
    </source>
</evidence>
<dbReference type="PANTHER" id="PTHR10050">
    <property type="entry name" value="DOLICHYL-PHOSPHATE-MANNOSE--PROTEIN MANNOSYLTRANSFERASE"/>
    <property type="match status" value="1"/>
</dbReference>
<keyword evidence="5 10" id="KW-0808">Transferase</keyword>
<dbReference type="PANTHER" id="PTHR10050:SF46">
    <property type="entry name" value="PROTEIN O-MANNOSYL-TRANSFERASE 2"/>
    <property type="match status" value="1"/>
</dbReference>
<feature type="domain" description="Protein O-mannosyl-transferase C-terminal four TM" evidence="13">
    <location>
        <begin position="330"/>
        <end position="520"/>
    </location>
</feature>
<feature type="domain" description="ArnT-like N-terminal" evidence="12">
    <location>
        <begin position="96"/>
        <end position="294"/>
    </location>
</feature>
<feature type="transmembrane region" description="Helical" evidence="10">
    <location>
        <begin position="40"/>
        <end position="59"/>
    </location>
</feature>
<keyword evidence="15" id="KW-1185">Reference proteome</keyword>
<evidence type="ECO:0000259" key="13">
    <source>
        <dbReference type="Pfam" id="PF16192"/>
    </source>
</evidence>
<feature type="transmembrane region" description="Helical" evidence="10">
    <location>
        <begin position="173"/>
        <end position="191"/>
    </location>
</feature>
<dbReference type="Pfam" id="PF02366">
    <property type="entry name" value="PMT"/>
    <property type="match status" value="1"/>
</dbReference>
<evidence type="ECO:0000256" key="2">
    <source>
        <dbReference type="ARBA" id="ARBA00004922"/>
    </source>
</evidence>
<dbReference type="EC" id="2.4.1.-" evidence="10"/>
<evidence type="ECO:0000256" key="8">
    <source>
        <dbReference type="ARBA" id="ARBA00023136"/>
    </source>
</evidence>
<feature type="region of interest" description="Disordered" evidence="11">
    <location>
        <begin position="1"/>
        <end position="30"/>
    </location>
</feature>
<feature type="transmembrane region" description="Helical" evidence="10">
    <location>
        <begin position="277"/>
        <end position="299"/>
    </location>
</feature>
<gene>
    <name evidence="14" type="ORF">GCM10023321_18340</name>
</gene>
<evidence type="ECO:0000256" key="5">
    <source>
        <dbReference type="ARBA" id="ARBA00022679"/>
    </source>
</evidence>
<feature type="transmembrane region" description="Helical" evidence="10">
    <location>
        <begin position="418"/>
        <end position="436"/>
    </location>
</feature>
<comment type="function">
    <text evidence="10">Protein O-mannosyltransferase that catalyzes the transfer of a single mannose residue from a polyprenol phospho-mannosyl lipidic donor to the hydroxyl group of selected serine and threonine residues in acceptor proteins.</text>
</comment>
<evidence type="ECO:0000256" key="10">
    <source>
        <dbReference type="RuleBase" id="RU367007"/>
    </source>
</evidence>
<reference evidence="15" key="1">
    <citation type="journal article" date="2019" name="Int. J. Syst. Evol. Microbiol.">
        <title>The Global Catalogue of Microorganisms (GCM) 10K type strain sequencing project: providing services to taxonomists for standard genome sequencing and annotation.</title>
        <authorList>
            <consortium name="The Broad Institute Genomics Platform"/>
            <consortium name="The Broad Institute Genome Sequencing Center for Infectious Disease"/>
            <person name="Wu L."/>
            <person name="Ma J."/>
        </authorList>
    </citation>
    <scope>NUCLEOTIDE SEQUENCE [LARGE SCALE GENOMIC DNA]</scope>
    <source>
        <strain evidence="15">JCM 18303</strain>
    </source>
</reference>
<dbReference type="Proteomes" id="UP001428817">
    <property type="component" value="Unassembled WGS sequence"/>
</dbReference>
<evidence type="ECO:0000256" key="3">
    <source>
        <dbReference type="ARBA" id="ARBA00007222"/>
    </source>
</evidence>
<dbReference type="Pfam" id="PF16192">
    <property type="entry name" value="PMT_4TMC"/>
    <property type="match status" value="1"/>
</dbReference>
<keyword evidence="6 10" id="KW-0812">Transmembrane</keyword>
<dbReference type="InterPro" id="IPR003342">
    <property type="entry name" value="ArnT-like_N"/>
</dbReference>
<dbReference type="InterPro" id="IPR027005">
    <property type="entry name" value="PMT-like"/>
</dbReference>
<dbReference type="InterPro" id="IPR032421">
    <property type="entry name" value="PMT_4TMC"/>
</dbReference>